<dbReference type="PROSITE" id="PS50095">
    <property type="entry name" value="PLAT"/>
    <property type="match status" value="1"/>
</dbReference>
<keyword evidence="6 7" id="KW-0472">Membrane</keyword>
<dbReference type="Proteomes" id="UP000699042">
    <property type="component" value="Unassembled WGS sequence"/>
</dbReference>
<dbReference type="InterPro" id="IPR026030">
    <property type="entry name" value="Pur-cyt_permease_Fcy2/21/22"/>
</dbReference>
<feature type="transmembrane region" description="Helical" evidence="9">
    <location>
        <begin position="502"/>
        <end position="521"/>
    </location>
</feature>
<evidence type="ECO:0000313" key="12">
    <source>
        <dbReference type="Proteomes" id="UP000699042"/>
    </source>
</evidence>
<keyword evidence="4 9" id="KW-0812">Transmembrane</keyword>
<gene>
    <name evidence="11" type="ORF">JMJ77_013719</name>
</gene>
<name>A0A9P7UA39_9PEZI</name>
<evidence type="ECO:0000313" key="11">
    <source>
        <dbReference type="EMBL" id="KAG7048069.1"/>
    </source>
</evidence>
<feature type="transmembrane region" description="Helical" evidence="9">
    <location>
        <begin position="397"/>
        <end position="418"/>
    </location>
</feature>
<comment type="similarity">
    <text evidence="2 7">Belongs to the purine-cytosine permease (2.A.39) family.</text>
</comment>
<feature type="transmembrane region" description="Helical" evidence="9">
    <location>
        <begin position="359"/>
        <end position="377"/>
    </location>
</feature>
<dbReference type="AlphaFoldDB" id="A0A9P7UA39"/>
<reference evidence="11" key="1">
    <citation type="submission" date="2021-05" db="EMBL/GenBank/DDBJ databases">
        <title>Comparative genomics of three Colletotrichum scovillei strains and genetic complementation revealed genes involved fungal growth and virulence on chili pepper.</title>
        <authorList>
            <person name="Hsieh D.-K."/>
            <person name="Chuang S.-C."/>
            <person name="Chen C.-Y."/>
            <person name="Chao Y.-T."/>
            <person name="Lu M.-Y.J."/>
            <person name="Lee M.-H."/>
            <person name="Shih M.-C."/>
        </authorList>
    </citation>
    <scope>NUCLEOTIDE SEQUENCE</scope>
    <source>
        <strain evidence="11">Coll-153</strain>
    </source>
</reference>
<proteinExistence type="inferred from homology"/>
<keyword evidence="3 7" id="KW-0813">Transport</keyword>
<dbReference type="PANTHER" id="PTHR31806:SF5">
    <property type="entry name" value="PURINE-CYTOSINE PERMEASE FCY21"/>
    <property type="match status" value="1"/>
</dbReference>
<evidence type="ECO:0000256" key="7">
    <source>
        <dbReference type="PIRNR" id="PIRNR002744"/>
    </source>
</evidence>
<feature type="transmembrane region" description="Helical" evidence="9">
    <location>
        <begin position="464"/>
        <end position="482"/>
    </location>
</feature>
<dbReference type="EMBL" id="JAESDN010000006">
    <property type="protein sequence ID" value="KAG7048069.1"/>
    <property type="molecule type" value="Genomic_DNA"/>
</dbReference>
<comment type="caution">
    <text evidence="8">Lacks conserved residue(s) required for the propagation of feature annotation.</text>
</comment>
<feature type="domain" description="PLAT" evidence="10">
    <location>
        <begin position="491"/>
        <end position="532"/>
    </location>
</feature>
<evidence type="ECO:0000256" key="5">
    <source>
        <dbReference type="ARBA" id="ARBA00022989"/>
    </source>
</evidence>
<dbReference type="PANTHER" id="PTHR31806">
    <property type="entry name" value="PURINE-CYTOSINE PERMEASE FCY2-RELATED"/>
    <property type="match status" value="1"/>
</dbReference>
<evidence type="ECO:0000256" key="1">
    <source>
        <dbReference type="ARBA" id="ARBA00004141"/>
    </source>
</evidence>
<evidence type="ECO:0000256" key="2">
    <source>
        <dbReference type="ARBA" id="ARBA00008974"/>
    </source>
</evidence>
<evidence type="ECO:0000259" key="10">
    <source>
        <dbReference type="PROSITE" id="PS50095"/>
    </source>
</evidence>
<dbReference type="Gene3D" id="1.10.4160.10">
    <property type="entry name" value="Hydantoin permease"/>
    <property type="match status" value="1"/>
</dbReference>
<evidence type="ECO:0000256" key="9">
    <source>
        <dbReference type="SAM" id="Phobius"/>
    </source>
</evidence>
<evidence type="ECO:0000256" key="6">
    <source>
        <dbReference type="ARBA" id="ARBA00023136"/>
    </source>
</evidence>
<evidence type="ECO:0000256" key="8">
    <source>
        <dbReference type="PROSITE-ProRule" id="PRU00152"/>
    </source>
</evidence>
<comment type="subcellular location">
    <subcellularLocation>
        <location evidence="1">Membrane</location>
        <topology evidence="1">Multi-pass membrane protein</topology>
    </subcellularLocation>
</comment>
<dbReference type="PIRSF" id="PIRSF002744">
    <property type="entry name" value="Pur-cyt_permease"/>
    <property type="match status" value="1"/>
</dbReference>
<protein>
    <submittedName>
        <fullName evidence="11">Purine-cytosine permease FCY22</fullName>
    </submittedName>
</protein>
<dbReference type="InterPro" id="IPR001024">
    <property type="entry name" value="PLAT/LH2_dom"/>
</dbReference>
<organism evidence="11 12">
    <name type="scientific">Colletotrichum scovillei</name>
    <dbReference type="NCBI Taxonomy" id="1209932"/>
    <lineage>
        <taxon>Eukaryota</taxon>
        <taxon>Fungi</taxon>
        <taxon>Dikarya</taxon>
        <taxon>Ascomycota</taxon>
        <taxon>Pezizomycotina</taxon>
        <taxon>Sordariomycetes</taxon>
        <taxon>Hypocreomycetidae</taxon>
        <taxon>Glomerellales</taxon>
        <taxon>Glomerellaceae</taxon>
        <taxon>Colletotrichum</taxon>
        <taxon>Colletotrichum acutatum species complex</taxon>
    </lineage>
</organism>
<sequence>MTTKHEKPHSVDLENKLGDDVDNVSLEAGSQSLPSKNWLTRLRNALSSCAETRGVAPVPIEERSDKDTLKLFTLWLTANCTTLPYVSNMTTGISGTLIFGLDLVVASVVIVLSTLLFMLPVAWMGMMGPKTGMRQMVQTRYYFGYYSISRLMNVSSVVANSETSYYFSIGIALLQIATLIGYTIMTSIVSGQTLTAVSEGDLSLAVGITISIVGALPISFLGYKYLHYIDQYLWAPSFVALVIVAGVSGKSLAVTGAEPVAISPRSVLTFAAACASLCTSWAPLVSDFAVYIDPSTPRIKIFLCVYAGYSVPSILLLILGAAAGASVPANETWAQAYGLYSVGGIINAMNSPLGGFGKFVSALLAFSVLGLTACTLYSLSISFQSLHPILSRLPRSLYSLVIVAIIVPISIVASSNFYNSLSNFLSVVGYWTASYTSIALTEHFCFRRGRYSAYNVSDWDNPKALPLGFAALASLCFSFGLIVPSMDTAWYTGPIAVRTGDIGIQLGIALSSLIYIVLRGAESRWKGGGRSP</sequence>
<keyword evidence="12" id="KW-1185">Reference proteome</keyword>
<dbReference type="Pfam" id="PF02133">
    <property type="entry name" value="Transp_cyt_pur"/>
    <property type="match status" value="1"/>
</dbReference>
<accession>A0A9P7UA39</accession>
<keyword evidence="5 9" id="KW-1133">Transmembrane helix</keyword>
<feature type="transmembrane region" description="Helical" evidence="9">
    <location>
        <begin position="232"/>
        <end position="255"/>
    </location>
</feature>
<feature type="transmembrane region" description="Helical" evidence="9">
    <location>
        <begin position="424"/>
        <end position="444"/>
    </location>
</feature>
<feature type="transmembrane region" description="Helical" evidence="9">
    <location>
        <begin position="165"/>
        <end position="190"/>
    </location>
</feature>
<dbReference type="InterPro" id="IPR001248">
    <property type="entry name" value="Pur-cyt_permease"/>
</dbReference>
<comment type="caution">
    <text evidence="11">The sequence shown here is derived from an EMBL/GenBank/DDBJ whole genome shotgun (WGS) entry which is preliminary data.</text>
</comment>
<evidence type="ECO:0000256" key="4">
    <source>
        <dbReference type="ARBA" id="ARBA00022692"/>
    </source>
</evidence>
<feature type="transmembrane region" description="Helical" evidence="9">
    <location>
        <begin position="202"/>
        <end position="226"/>
    </location>
</feature>
<dbReference type="GO" id="GO:0022857">
    <property type="term" value="F:transmembrane transporter activity"/>
    <property type="evidence" value="ECO:0007669"/>
    <property type="project" value="InterPro"/>
</dbReference>
<feature type="transmembrane region" description="Helical" evidence="9">
    <location>
        <begin position="98"/>
        <end position="121"/>
    </location>
</feature>
<dbReference type="GO" id="GO:0005886">
    <property type="term" value="C:plasma membrane"/>
    <property type="evidence" value="ECO:0007669"/>
    <property type="project" value="TreeGrafter"/>
</dbReference>
<feature type="transmembrane region" description="Helical" evidence="9">
    <location>
        <begin position="69"/>
        <end position="86"/>
    </location>
</feature>
<feature type="transmembrane region" description="Helical" evidence="9">
    <location>
        <begin position="306"/>
        <end position="325"/>
    </location>
</feature>
<evidence type="ECO:0000256" key="3">
    <source>
        <dbReference type="ARBA" id="ARBA00022448"/>
    </source>
</evidence>
<feature type="transmembrane region" description="Helical" evidence="9">
    <location>
        <begin position="267"/>
        <end position="286"/>
    </location>
</feature>